<protein>
    <recommendedName>
        <fullName evidence="4">HMG box domain-containing protein</fullName>
    </recommendedName>
</protein>
<dbReference type="PROSITE" id="PS50118">
    <property type="entry name" value="HMG_BOX_2"/>
    <property type="match status" value="1"/>
</dbReference>
<dbReference type="SUPFAM" id="SSF47095">
    <property type="entry name" value="HMG-box"/>
    <property type="match status" value="1"/>
</dbReference>
<name>A0A7S1Z484_9STRA</name>
<dbReference type="InterPro" id="IPR036910">
    <property type="entry name" value="HMG_box_dom_sf"/>
</dbReference>
<sequence length="160" mass="18277">MDPMGTGKGVIRNLCDANLEFDTVVDHCVKMLSQDSEDLSSSSKSKTSGNVSAKKRKAKNASKTMIRKNTQKRLEDRPKRPLSAYNFFFKHEREKIIMTIAAAEGFDPEKVLKDLRIASSDKMKKRRLHRRKFYRTIGFAALTKRIAAKWKVLDAADKIQ</sequence>
<dbReference type="GO" id="GO:0003677">
    <property type="term" value="F:DNA binding"/>
    <property type="evidence" value="ECO:0007669"/>
    <property type="project" value="UniProtKB-UniRule"/>
</dbReference>
<accession>A0A7S1Z484</accession>
<dbReference type="GO" id="GO:0005634">
    <property type="term" value="C:nucleus"/>
    <property type="evidence" value="ECO:0007669"/>
    <property type="project" value="UniProtKB-UniRule"/>
</dbReference>
<evidence type="ECO:0000259" key="4">
    <source>
        <dbReference type="PROSITE" id="PS50118"/>
    </source>
</evidence>
<keyword evidence="1 2" id="KW-0238">DNA-binding</keyword>
<dbReference type="InterPro" id="IPR009071">
    <property type="entry name" value="HMG_box_dom"/>
</dbReference>
<dbReference type="Gene3D" id="1.10.30.10">
    <property type="entry name" value="High mobility group box domain"/>
    <property type="match status" value="1"/>
</dbReference>
<dbReference type="PANTHER" id="PTHR48112">
    <property type="entry name" value="HIGH MOBILITY GROUP PROTEIN DSP1"/>
    <property type="match status" value="1"/>
</dbReference>
<dbReference type="PANTHER" id="PTHR48112:SF15">
    <property type="entry name" value="HMG BOX DOMAIN-CONTAINING PROTEIN"/>
    <property type="match status" value="1"/>
</dbReference>
<evidence type="ECO:0000256" key="1">
    <source>
        <dbReference type="ARBA" id="ARBA00023125"/>
    </source>
</evidence>
<feature type="domain" description="HMG box" evidence="4">
    <location>
        <begin position="78"/>
        <end position="160"/>
    </location>
</feature>
<proteinExistence type="predicted"/>
<evidence type="ECO:0000256" key="2">
    <source>
        <dbReference type="PROSITE-ProRule" id="PRU00267"/>
    </source>
</evidence>
<organism evidence="5">
    <name type="scientific">Ditylum brightwellii</name>
    <dbReference type="NCBI Taxonomy" id="49249"/>
    <lineage>
        <taxon>Eukaryota</taxon>
        <taxon>Sar</taxon>
        <taxon>Stramenopiles</taxon>
        <taxon>Ochrophyta</taxon>
        <taxon>Bacillariophyta</taxon>
        <taxon>Mediophyceae</taxon>
        <taxon>Lithodesmiophycidae</taxon>
        <taxon>Lithodesmiales</taxon>
        <taxon>Lithodesmiaceae</taxon>
        <taxon>Ditylum</taxon>
    </lineage>
</organism>
<evidence type="ECO:0000256" key="3">
    <source>
        <dbReference type="SAM" id="MobiDB-lite"/>
    </source>
</evidence>
<keyword evidence="2" id="KW-0539">Nucleus</keyword>
<gene>
    <name evidence="5" type="ORF">DBRI1063_LOCUS9986</name>
</gene>
<dbReference type="AlphaFoldDB" id="A0A7S1Z484"/>
<dbReference type="EMBL" id="HBGN01015556">
    <property type="protein sequence ID" value="CAD9328010.1"/>
    <property type="molecule type" value="Transcribed_RNA"/>
</dbReference>
<feature type="compositionally biased region" description="Basic residues" evidence="3">
    <location>
        <begin position="53"/>
        <end position="71"/>
    </location>
</feature>
<reference evidence="5" key="1">
    <citation type="submission" date="2021-01" db="EMBL/GenBank/DDBJ databases">
        <authorList>
            <person name="Corre E."/>
            <person name="Pelletier E."/>
            <person name="Niang G."/>
            <person name="Scheremetjew M."/>
            <person name="Finn R."/>
            <person name="Kale V."/>
            <person name="Holt S."/>
            <person name="Cochrane G."/>
            <person name="Meng A."/>
            <person name="Brown T."/>
            <person name="Cohen L."/>
        </authorList>
    </citation>
    <scope>NUCLEOTIDE SEQUENCE</scope>
    <source>
        <strain evidence="5">Pop2</strain>
    </source>
</reference>
<feature type="region of interest" description="Disordered" evidence="3">
    <location>
        <begin position="36"/>
        <end position="78"/>
    </location>
</feature>
<feature type="compositionally biased region" description="Low complexity" evidence="3">
    <location>
        <begin position="39"/>
        <end position="48"/>
    </location>
</feature>
<feature type="DNA-binding region" description="HMG box" evidence="2">
    <location>
        <begin position="78"/>
        <end position="160"/>
    </location>
</feature>
<dbReference type="InterPro" id="IPR050342">
    <property type="entry name" value="HMGB"/>
</dbReference>
<evidence type="ECO:0000313" key="5">
    <source>
        <dbReference type="EMBL" id="CAD9328010.1"/>
    </source>
</evidence>